<evidence type="ECO:0000256" key="1">
    <source>
        <dbReference type="ARBA" id="ARBA00008522"/>
    </source>
</evidence>
<organism evidence="3 4">
    <name type="scientific">Gemmobacter fulvus</name>
    <dbReference type="NCBI Taxonomy" id="2840474"/>
    <lineage>
        <taxon>Bacteria</taxon>
        <taxon>Pseudomonadati</taxon>
        <taxon>Pseudomonadota</taxon>
        <taxon>Alphaproteobacteria</taxon>
        <taxon>Rhodobacterales</taxon>
        <taxon>Paracoccaceae</taxon>
        <taxon>Gemmobacter</taxon>
    </lineage>
</organism>
<proteinExistence type="inferred from homology"/>
<dbReference type="PANTHER" id="PTHR35146">
    <property type="entry name" value="UPF0178 PROTEIN YAII"/>
    <property type="match status" value="1"/>
</dbReference>
<dbReference type="KEGG" id="gfu:KM031_07125"/>
<accession>A0A975P8J8</accession>
<comment type="similarity">
    <text evidence="1 2">Belongs to the UPF0178 family.</text>
</comment>
<dbReference type="NCBIfam" id="NF001095">
    <property type="entry name" value="PRK00124.1"/>
    <property type="match status" value="1"/>
</dbReference>
<reference evidence="3" key="1">
    <citation type="submission" date="2021-06" db="EMBL/GenBank/DDBJ databases">
        <title>Direct submission.</title>
        <authorList>
            <person name="Lee C.-S."/>
            <person name="Jin L."/>
        </authorList>
    </citation>
    <scope>NUCLEOTIDE SEQUENCE</scope>
    <source>
        <strain evidence="3">Con5</strain>
    </source>
</reference>
<evidence type="ECO:0000256" key="2">
    <source>
        <dbReference type="HAMAP-Rule" id="MF_00489"/>
    </source>
</evidence>
<dbReference type="InterPro" id="IPR003791">
    <property type="entry name" value="UPF0178"/>
</dbReference>
<sequence>MTDTGAIYIDADACPVKAEAERVATRHAMRMVLVSNGGIRPSANPLVESVFVSAGPDEADKWIADHAGPRDIVVTGDIPLAAKCVEAGAQVIKHNGETLTPANIGMALATRDLMQDLRSADPFRQGGGRPFSKADRSRFLEVLERLVRAAKTR</sequence>
<dbReference type="Pfam" id="PF02639">
    <property type="entry name" value="DUF188"/>
    <property type="match status" value="1"/>
</dbReference>
<dbReference type="EMBL" id="CP076361">
    <property type="protein sequence ID" value="QWK91634.1"/>
    <property type="molecule type" value="Genomic_DNA"/>
</dbReference>
<dbReference type="PANTHER" id="PTHR35146:SF1">
    <property type="entry name" value="UPF0178 PROTEIN YAII"/>
    <property type="match status" value="1"/>
</dbReference>
<gene>
    <name evidence="3" type="ORF">KM031_07125</name>
</gene>
<dbReference type="RefSeq" id="WP_215503824.1">
    <property type="nucleotide sequence ID" value="NZ_CP076361.1"/>
</dbReference>
<evidence type="ECO:0000313" key="4">
    <source>
        <dbReference type="Proteomes" id="UP000679352"/>
    </source>
</evidence>
<protein>
    <recommendedName>
        <fullName evidence="2">UPF0178 protein KM031_07125</fullName>
    </recommendedName>
</protein>
<dbReference type="AlphaFoldDB" id="A0A975P8J8"/>
<keyword evidence="4" id="KW-1185">Reference proteome</keyword>
<evidence type="ECO:0000313" key="3">
    <source>
        <dbReference type="EMBL" id="QWK91634.1"/>
    </source>
</evidence>
<name>A0A975P8J8_9RHOB</name>
<dbReference type="HAMAP" id="MF_00489">
    <property type="entry name" value="UPF0178"/>
    <property type="match status" value="1"/>
</dbReference>
<dbReference type="Proteomes" id="UP000679352">
    <property type="component" value="Chromosome"/>
</dbReference>